<evidence type="ECO:0000256" key="1">
    <source>
        <dbReference type="ARBA" id="ARBA00004123"/>
    </source>
</evidence>
<accession>A0ABP0TN87</accession>
<sequence length="109" mass="11790">MTDTCNPRPMVNAGLLKKYLGRRVTTVVKVFRSDGADLVGQAPDGISITVRKAASSSITLSHFVEVVGVVEGESALRAEICTNFGDAFDMVTYNQLCQLANCDNRDCFV</sequence>
<evidence type="ECO:0000313" key="4">
    <source>
        <dbReference type="EMBL" id="CAK9200918.1"/>
    </source>
</evidence>
<reference evidence="4" key="1">
    <citation type="submission" date="2024-02" db="EMBL/GenBank/DDBJ databases">
        <authorList>
            <consortium name="ELIXIR-Norway"/>
            <consortium name="Elixir Norway"/>
        </authorList>
    </citation>
    <scope>NUCLEOTIDE SEQUENCE</scope>
</reference>
<dbReference type="InterPro" id="IPR012340">
    <property type="entry name" value="NA-bd_OB-fold"/>
</dbReference>
<evidence type="ECO:0000256" key="3">
    <source>
        <dbReference type="ARBA" id="ARBA00023242"/>
    </source>
</evidence>
<dbReference type="Pfam" id="PF08661">
    <property type="entry name" value="Rep_fac-A_3"/>
    <property type="match status" value="1"/>
</dbReference>
<dbReference type="PANTHER" id="PTHR47058">
    <property type="entry name" value="REPLICATION PROTEIN A 14 KDA SUBUNIT A-RELATED"/>
    <property type="match status" value="1"/>
</dbReference>
<organism evidence="4 5">
    <name type="scientific">Sphagnum troendelagicum</name>
    <dbReference type="NCBI Taxonomy" id="128251"/>
    <lineage>
        <taxon>Eukaryota</taxon>
        <taxon>Viridiplantae</taxon>
        <taxon>Streptophyta</taxon>
        <taxon>Embryophyta</taxon>
        <taxon>Bryophyta</taxon>
        <taxon>Sphagnophytina</taxon>
        <taxon>Sphagnopsida</taxon>
        <taxon>Sphagnales</taxon>
        <taxon>Sphagnaceae</taxon>
        <taxon>Sphagnum</taxon>
    </lineage>
</organism>
<dbReference type="Gene3D" id="2.40.50.140">
    <property type="entry name" value="Nucleic acid-binding proteins"/>
    <property type="match status" value="1"/>
</dbReference>
<name>A0ABP0TN87_9BRYO</name>
<comment type="similarity">
    <text evidence="2">Belongs to the replication factor A protein 3 family.</text>
</comment>
<evidence type="ECO:0000256" key="2">
    <source>
        <dbReference type="ARBA" id="ARBA00009761"/>
    </source>
</evidence>
<dbReference type="SUPFAM" id="SSF50249">
    <property type="entry name" value="Nucleic acid-binding proteins"/>
    <property type="match status" value="1"/>
</dbReference>
<dbReference type="InterPro" id="IPR013970">
    <property type="entry name" value="Rfa2"/>
</dbReference>
<gene>
    <name evidence="4" type="ORF">CSSPTR1EN2_LOCUS5647</name>
</gene>
<evidence type="ECO:0000313" key="5">
    <source>
        <dbReference type="Proteomes" id="UP001497512"/>
    </source>
</evidence>
<keyword evidence="5" id="KW-1185">Reference proteome</keyword>
<comment type="subcellular location">
    <subcellularLocation>
        <location evidence="1">Nucleus</location>
    </subcellularLocation>
</comment>
<dbReference type="Proteomes" id="UP001497512">
    <property type="component" value="Chromosome 13"/>
</dbReference>
<proteinExistence type="inferred from homology"/>
<keyword evidence="3" id="KW-0539">Nucleus</keyword>
<protein>
    <recommendedName>
        <fullName evidence="6">Replication factor A protein 3</fullName>
    </recommendedName>
</protein>
<dbReference type="EMBL" id="OZ019905">
    <property type="protein sequence ID" value="CAK9200918.1"/>
    <property type="molecule type" value="Genomic_DNA"/>
</dbReference>
<dbReference type="PANTHER" id="PTHR47058:SF3">
    <property type="entry name" value="REPLICATION PROTEIN A 14 KDA SUBUNIT A-RELATED"/>
    <property type="match status" value="1"/>
</dbReference>
<evidence type="ECO:0008006" key="6">
    <source>
        <dbReference type="Google" id="ProtNLM"/>
    </source>
</evidence>